<dbReference type="RefSeq" id="XP_041220538.1">
    <property type="nucleotide sequence ID" value="XM_041368000.1"/>
</dbReference>
<dbReference type="GeneID" id="64662298"/>
<evidence type="ECO:0000313" key="1">
    <source>
        <dbReference type="EMBL" id="KAG1894962.1"/>
    </source>
</evidence>
<dbReference type="EMBL" id="JABBWK010000073">
    <property type="protein sequence ID" value="KAG1894962.1"/>
    <property type="molecule type" value="Genomic_DNA"/>
</dbReference>
<comment type="caution">
    <text evidence="1">The sequence shown here is derived from an EMBL/GenBank/DDBJ whole genome shotgun (WGS) entry which is preliminary data.</text>
</comment>
<name>A0AAD4DWL3_9AGAM</name>
<reference evidence="1" key="1">
    <citation type="journal article" date="2020" name="New Phytol.">
        <title>Comparative genomics reveals dynamic genome evolution in host specialist ectomycorrhizal fungi.</title>
        <authorList>
            <person name="Lofgren L.A."/>
            <person name="Nguyen N.H."/>
            <person name="Vilgalys R."/>
            <person name="Ruytinx J."/>
            <person name="Liao H.L."/>
            <person name="Branco S."/>
            <person name="Kuo A."/>
            <person name="LaButti K."/>
            <person name="Lipzen A."/>
            <person name="Andreopoulos W."/>
            <person name="Pangilinan J."/>
            <person name="Riley R."/>
            <person name="Hundley H."/>
            <person name="Na H."/>
            <person name="Barry K."/>
            <person name="Grigoriev I.V."/>
            <person name="Stajich J.E."/>
            <person name="Kennedy P.G."/>
        </authorList>
    </citation>
    <scope>NUCLEOTIDE SEQUENCE</scope>
    <source>
        <strain evidence="1">FC203</strain>
    </source>
</reference>
<sequence>MLMLVNSIPSVDDNACIYNIHCPGLQFFAGAPTVCVSFVGYLWIGAQPMLYPLYCPPTDLDNLKQNLSLFAYLHAPMSHGTPYEREGKDVPVFVLALPEIMPFLNLPWLRGKFSSDSSRIRCIRSFLQTTWVGSSTIDSSVTRTRALPCIKKETARHSLQRIMTTCPNWRRGLAYLRILTRVNVCCGHSGNPHILVTVDYADRRRELLRSCWPQALIRANIASENLETVLTRDTQVPMSESAVLALALPWLSQFMYDNRRVAVRSMDDSRIFGLGNFFGLAQRHCIVDLLQMFIHPYAHSLPLSVNSFVKFLENQMAKELAYHVIFRTTATCRVRLTLADLEPQIFRNATNTPVDTLALMGSCCYQALLARLIAIWGTVDVMPDYPSASQVHGELRETAIMLILQVEDPQYVPFMGKLGELCTITSPFLSTYDTSSKTHFLGMEQTETALISWLQKQDRNSLLASLYITASVLFGWVDTHDLIVLLDVSLREVAMQTQLQQEEERSCAAFRSRGGCLMEHRIHRAQMEVSLFSNAIANLSEEMETRFSIGSNKLGSTVKDVAYAGACAVPSSIMFDQCRPMKAIQDKCNAWLIMTSHFQGIVGPDSHANRTLFGFPQTIDDDPYLYESFQGLDDQFLSLPRLLRTWVDNMTYHAYMSASFAESGSLHIDTSDDFQPMKSKTTDILKSDMHILGLKKQRAQAEVDMFSEALACIAEFEGTDDGTPPRSAVTHASLTSDDECLDDCFSISYTSSYGSIIM</sequence>
<gene>
    <name evidence="1" type="ORF">F5891DRAFT_1194769</name>
</gene>
<proteinExistence type="predicted"/>
<protein>
    <submittedName>
        <fullName evidence="1">Uncharacterized protein</fullName>
    </submittedName>
</protein>
<dbReference type="AlphaFoldDB" id="A0AAD4DWL3"/>
<organism evidence="1 2">
    <name type="scientific">Suillus fuscotomentosus</name>
    <dbReference type="NCBI Taxonomy" id="1912939"/>
    <lineage>
        <taxon>Eukaryota</taxon>
        <taxon>Fungi</taxon>
        <taxon>Dikarya</taxon>
        <taxon>Basidiomycota</taxon>
        <taxon>Agaricomycotina</taxon>
        <taxon>Agaricomycetes</taxon>
        <taxon>Agaricomycetidae</taxon>
        <taxon>Boletales</taxon>
        <taxon>Suillineae</taxon>
        <taxon>Suillaceae</taxon>
        <taxon>Suillus</taxon>
    </lineage>
</organism>
<accession>A0AAD4DWL3</accession>
<dbReference type="Proteomes" id="UP001195769">
    <property type="component" value="Unassembled WGS sequence"/>
</dbReference>
<keyword evidence="2" id="KW-1185">Reference proteome</keyword>
<evidence type="ECO:0000313" key="2">
    <source>
        <dbReference type="Proteomes" id="UP001195769"/>
    </source>
</evidence>